<evidence type="ECO:0000256" key="1">
    <source>
        <dbReference type="SAM" id="Phobius"/>
    </source>
</evidence>
<proteinExistence type="predicted"/>
<sequence length="213" mass="23157">MGRGDNADLVVVWRFLDEAAQRVADLGEGQDHDAIQSARIRIDDSIRAAIRAAGGFPRWVRPWLDALLLAVVVWVTATLCGLVGLPSGWTIAVTVLVALVSLLPLFRLADALRDLVNRRGLGPPVPRAASPPTSTVPGEQLLHVLVAARSALAVVMRRRIAAHPWGSAARTAAGFDLLCQRDTRLHFASLADRCVCQAIVSVERWLRTAERDR</sequence>
<reference evidence="2 3" key="2">
    <citation type="submission" date="2020-03" db="EMBL/GenBank/DDBJ databases">
        <authorList>
            <person name="Ichikawa N."/>
            <person name="Kimura A."/>
            <person name="Kitahashi Y."/>
            <person name="Uohara A."/>
        </authorList>
    </citation>
    <scope>NUCLEOTIDE SEQUENCE [LARGE SCALE GENOMIC DNA]</scope>
    <source>
        <strain evidence="2 3">NBRC 107702</strain>
    </source>
</reference>
<protein>
    <submittedName>
        <fullName evidence="2">Uncharacterized protein</fullName>
    </submittedName>
</protein>
<dbReference type="Proteomes" id="UP000502508">
    <property type="component" value="Chromosome"/>
</dbReference>
<dbReference type="AlphaFoldDB" id="A0A6F8XWH6"/>
<evidence type="ECO:0000313" key="3">
    <source>
        <dbReference type="Proteomes" id="UP000502508"/>
    </source>
</evidence>
<reference evidence="2 3" key="1">
    <citation type="submission" date="2020-03" db="EMBL/GenBank/DDBJ databases">
        <title>Whole genome shotgun sequence of Phytohabitans flavus NBRC 107702.</title>
        <authorList>
            <person name="Komaki H."/>
            <person name="Tamura T."/>
        </authorList>
    </citation>
    <scope>NUCLEOTIDE SEQUENCE [LARGE SCALE GENOMIC DNA]</scope>
    <source>
        <strain evidence="2 3">NBRC 107702</strain>
    </source>
</reference>
<feature type="transmembrane region" description="Helical" evidence="1">
    <location>
        <begin position="66"/>
        <end position="85"/>
    </location>
</feature>
<keyword evidence="3" id="KW-1185">Reference proteome</keyword>
<dbReference type="EMBL" id="AP022870">
    <property type="protein sequence ID" value="BCB78163.1"/>
    <property type="molecule type" value="Genomic_DNA"/>
</dbReference>
<keyword evidence="1" id="KW-0812">Transmembrane</keyword>
<keyword evidence="1" id="KW-1133">Transmembrane helix</keyword>
<evidence type="ECO:0000313" key="2">
    <source>
        <dbReference type="EMBL" id="BCB78163.1"/>
    </source>
</evidence>
<dbReference type="RefSeq" id="WP_173037761.1">
    <property type="nucleotide sequence ID" value="NZ_BAABAP010000007.1"/>
</dbReference>
<dbReference type="KEGG" id="pfla:Pflav_045730"/>
<keyword evidence="1" id="KW-0472">Membrane</keyword>
<accession>A0A6F8XWH6</accession>
<name>A0A6F8XWH6_9ACTN</name>
<organism evidence="2 3">
    <name type="scientific">Phytohabitans flavus</name>
    <dbReference type="NCBI Taxonomy" id="1076124"/>
    <lineage>
        <taxon>Bacteria</taxon>
        <taxon>Bacillati</taxon>
        <taxon>Actinomycetota</taxon>
        <taxon>Actinomycetes</taxon>
        <taxon>Micromonosporales</taxon>
        <taxon>Micromonosporaceae</taxon>
    </lineage>
</organism>
<feature type="transmembrane region" description="Helical" evidence="1">
    <location>
        <begin position="91"/>
        <end position="109"/>
    </location>
</feature>
<gene>
    <name evidence="2" type="ORF">Pflav_045730</name>
</gene>